<dbReference type="SUPFAM" id="SSF47928">
    <property type="entry name" value="N-terminal domain of the delta subunit of the F1F0-ATP synthase"/>
    <property type="match status" value="1"/>
</dbReference>
<evidence type="ECO:0000256" key="7">
    <source>
        <dbReference type="ARBA" id="ARBA00023136"/>
    </source>
</evidence>
<dbReference type="HAMAP" id="MF_01416">
    <property type="entry name" value="ATP_synth_delta_bact"/>
    <property type="match status" value="1"/>
</dbReference>
<evidence type="ECO:0000256" key="3">
    <source>
        <dbReference type="ARBA" id="ARBA00014723"/>
    </source>
</evidence>
<keyword evidence="7" id="KW-0472">Membrane</keyword>
<comment type="caution">
    <text evidence="9">The sequence shown here is derived from an EMBL/GenBank/DDBJ whole genome shotgun (WGS) entry which is preliminary data.</text>
</comment>
<dbReference type="Proteomes" id="UP001316803">
    <property type="component" value="Unassembled WGS sequence"/>
</dbReference>
<accession>A0AAN8EDU9</accession>
<evidence type="ECO:0000313" key="9">
    <source>
        <dbReference type="EMBL" id="KAK5953304.1"/>
    </source>
</evidence>
<keyword evidence="5" id="KW-0375">Hydrogen ion transport</keyword>
<dbReference type="GO" id="GO:0046933">
    <property type="term" value="F:proton-transporting ATP synthase activity, rotational mechanism"/>
    <property type="evidence" value="ECO:0007669"/>
    <property type="project" value="InterPro"/>
</dbReference>
<dbReference type="PROSITE" id="PS00389">
    <property type="entry name" value="ATPASE_DELTA"/>
    <property type="match status" value="1"/>
</dbReference>
<keyword evidence="8" id="KW-0066">ATP synthesis</keyword>
<evidence type="ECO:0000256" key="6">
    <source>
        <dbReference type="ARBA" id="ARBA00023065"/>
    </source>
</evidence>
<evidence type="ECO:0000256" key="8">
    <source>
        <dbReference type="ARBA" id="ARBA00023310"/>
    </source>
</evidence>
<gene>
    <name evidence="9" type="primary">ATP5</name>
    <name evidence="9" type="ORF">OHC33_005872</name>
</gene>
<evidence type="ECO:0000256" key="4">
    <source>
        <dbReference type="ARBA" id="ARBA00022448"/>
    </source>
</evidence>
<dbReference type="AlphaFoldDB" id="A0AAN8EDU9"/>
<keyword evidence="6" id="KW-0406">Ion transport</keyword>
<evidence type="ECO:0000313" key="10">
    <source>
        <dbReference type="Proteomes" id="UP001316803"/>
    </source>
</evidence>
<evidence type="ECO:0000256" key="2">
    <source>
        <dbReference type="ARBA" id="ARBA00007046"/>
    </source>
</evidence>
<evidence type="ECO:0000256" key="5">
    <source>
        <dbReference type="ARBA" id="ARBA00022781"/>
    </source>
</evidence>
<dbReference type="PANTHER" id="PTHR11910">
    <property type="entry name" value="ATP SYNTHASE DELTA CHAIN"/>
    <property type="match status" value="1"/>
</dbReference>
<dbReference type="GO" id="GO:0016020">
    <property type="term" value="C:membrane"/>
    <property type="evidence" value="ECO:0007669"/>
    <property type="project" value="UniProtKB-SubCell"/>
</dbReference>
<sequence>MMSSRIARPALAAVRRTAPRTAVRTYAAPAADNTKPPVALFGLDGTYANALYTAAAKQSALDPTAKALSSLGQVLKSDPKLQGILSAPMLSDSDKSQIIAELQKHTGGQDKSETVKNFLSALAENNRLALLEGVCEKFGTLMSASKGEIELLITTAQDLDNRMLKRLESAVSKSEYSQGKKLKVTTKVNPEILGGLIVEIGERTIDYSVASKISRMNKMLTDSV</sequence>
<reference evidence="9 10" key="1">
    <citation type="submission" date="2022-12" db="EMBL/GenBank/DDBJ databases">
        <title>Genomic features and morphological characterization of a novel Knufia sp. strain isolated from spacecraft assembly facility.</title>
        <authorList>
            <person name="Teixeira M."/>
            <person name="Chander A.M."/>
            <person name="Stajich J.E."/>
            <person name="Venkateswaran K."/>
        </authorList>
    </citation>
    <scope>NUCLEOTIDE SEQUENCE [LARGE SCALE GENOMIC DNA]</scope>
    <source>
        <strain evidence="9 10">FJI-L2-BK-P2</strain>
    </source>
</reference>
<comment type="similarity">
    <text evidence="2">Belongs to the ATPase delta chain family.</text>
</comment>
<name>A0AAN8EDU9_9EURO</name>
<keyword evidence="10" id="KW-1185">Reference proteome</keyword>
<keyword evidence="4" id="KW-0813">Transport</keyword>
<proteinExistence type="inferred from homology"/>
<protein>
    <recommendedName>
        <fullName evidence="3">ATP synthase subunit 5, mitochondrial</fullName>
    </recommendedName>
</protein>
<evidence type="ECO:0000256" key="1">
    <source>
        <dbReference type="ARBA" id="ARBA00004370"/>
    </source>
</evidence>
<dbReference type="EMBL" id="JAKLMC020000012">
    <property type="protein sequence ID" value="KAK5953304.1"/>
    <property type="molecule type" value="Genomic_DNA"/>
</dbReference>
<dbReference type="NCBIfam" id="TIGR01145">
    <property type="entry name" value="ATP_synt_delta"/>
    <property type="match status" value="1"/>
</dbReference>
<organism evidence="9 10">
    <name type="scientific">Knufia fluminis</name>
    <dbReference type="NCBI Taxonomy" id="191047"/>
    <lineage>
        <taxon>Eukaryota</taxon>
        <taxon>Fungi</taxon>
        <taxon>Dikarya</taxon>
        <taxon>Ascomycota</taxon>
        <taxon>Pezizomycotina</taxon>
        <taxon>Eurotiomycetes</taxon>
        <taxon>Chaetothyriomycetidae</taxon>
        <taxon>Chaetothyriales</taxon>
        <taxon>Trichomeriaceae</taxon>
        <taxon>Knufia</taxon>
    </lineage>
</organism>
<dbReference type="InterPro" id="IPR026015">
    <property type="entry name" value="ATP_synth_OSCP/delta_N_sf"/>
</dbReference>
<dbReference type="InterPro" id="IPR020781">
    <property type="entry name" value="ATPase_OSCP/d_CS"/>
</dbReference>
<dbReference type="InterPro" id="IPR000711">
    <property type="entry name" value="ATPase_OSCP/dsu"/>
</dbReference>
<comment type="subcellular location">
    <subcellularLocation>
        <location evidence="1">Membrane</location>
    </subcellularLocation>
</comment>
<dbReference type="PRINTS" id="PR00125">
    <property type="entry name" value="ATPASEDELTA"/>
</dbReference>
<dbReference type="Pfam" id="PF00213">
    <property type="entry name" value="OSCP"/>
    <property type="match status" value="1"/>
</dbReference>
<dbReference type="Gene3D" id="1.10.520.20">
    <property type="entry name" value="N-terminal domain of the delta subunit of the F1F0-ATP synthase"/>
    <property type="match status" value="1"/>
</dbReference>